<evidence type="ECO:0000256" key="3">
    <source>
        <dbReference type="ARBA" id="ARBA00023163"/>
    </source>
</evidence>
<dbReference type="RefSeq" id="WP_068804651.1">
    <property type="nucleotide sequence ID" value="NZ_CP014671.1"/>
</dbReference>
<protein>
    <recommendedName>
        <fullName evidence="8">Crp/Fnr family transcriptional regulator</fullName>
    </recommendedName>
</protein>
<dbReference type="KEGG" id="gbi:PG2T_09820"/>
<evidence type="ECO:0000313" key="6">
    <source>
        <dbReference type="EMBL" id="ANX04446.1"/>
    </source>
</evidence>
<dbReference type="InterPro" id="IPR036388">
    <property type="entry name" value="WH-like_DNA-bd_sf"/>
</dbReference>
<keyword evidence="3" id="KW-0804">Transcription</keyword>
<sequence length="217" mass="23774">MLSQLAQFSILQPLSDADRQRLLQLGQVRTAPAGHLLIGENEASTAVYFLLSGEARVFITGADGREATVNTLKAGSWFGELAILGDGLRSASVVTTAPSRLLSVPGPLLRGILVRYPEATERLLETLGRRIRGLTETVRGFALGDVYQRLAQLFGELAVEQDGERFIPDPPPQRELAARCGASREMVARVLRELRKGGYVQTSRQRIVLKKPLPARF</sequence>
<dbReference type="FunCoup" id="A0A1B1YUP4">
    <property type="interactions" value="427"/>
</dbReference>
<feature type="domain" description="Cyclic nucleotide-binding" evidence="4">
    <location>
        <begin position="10"/>
        <end position="130"/>
    </location>
</feature>
<dbReference type="SMART" id="SM00419">
    <property type="entry name" value="HTH_CRP"/>
    <property type="match status" value="1"/>
</dbReference>
<dbReference type="InterPro" id="IPR050397">
    <property type="entry name" value="Env_Response_Regulators"/>
</dbReference>
<accession>A0A1B1YUP4</accession>
<dbReference type="Gene3D" id="1.10.10.10">
    <property type="entry name" value="Winged helix-like DNA-binding domain superfamily/Winged helix DNA-binding domain"/>
    <property type="match status" value="1"/>
</dbReference>
<dbReference type="Pfam" id="PF13545">
    <property type="entry name" value="HTH_Crp_2"/>
    <property type="match status" value="1"/>
</dbReference>
<feature type="domain" description="HTH crp-type" evidence="5">
    <location>
        <begin position="144"/>
        <end position="213"/>
    </location>
</feature>
<dbReference type="PROSITE" id="PS51063">
    <property type="entry name" value="HTH_CRP_2"/>
    <property type="match status" value="1"/>
</dbReference>
<dbReference type="AlphaFoldDB" id="A0A1B1YUP4"/>
<dbReference type="InterPro" id="IPR018490">
    <property type="entry name" value="cNMP-bd_dom_sf"/>
</dbReference>
<dbReference type="InParanoid" id="A0A1B1YUP4"/>
<dbReference type="EMBL" id="CP014671">
    <property type="protein sequence ID" value="ANX04446.1"/>
    <property type="molecule type" value="Genomic_DNA"/>
</dbReference>
<evidence type="ECO:0000259" key="4">
    <source>
        <dbReference type="PROSITE" id="PS50042"/>
    </source>
</evidence>
<dbReference type="GO" id="GO:0005829">
    <property type="term" value="C:cytosol"/>
    <property type="evidence" value="ECO:0007669"/>
    <property type="project" value="TreeGrafter"/>
</dbReference>
<dbReference type="InterPro" id="IPR014710">
    <property type="entry name" value="RmlC-like_jellyroll"/>
</dbReference>
<dbReference type="PROSITE" id="PS00889">
    <property type="entry name" value="CNMP_BINDING_2"/>
    <property type="match status" value="1"/>
</dbReference>
<dbReference type="GO" id="GO:0003677">
    <property type="term" value="F:DNA binding"/>
    <property type="evidence" value="ECO:0007669"/>
    <property type="project" value="UniProtKB-KW"/>
</dbReference>
<proteinExistence type="predicted"/>
<name>A0A1B1YUP4_9GAMM</name>
<dbReference type="Proteomes" id="UP000092952">
    <property type="component" value="Chromosome"/>
</dbReference>
<organism evidence="6 7">
    <name type="scientific">Immundisolibacter cernigliae</name>
    <dbReference type="NCBI Taxonomy" id="1810504"/>
    <lineage>
        <taxon>Bacteria</taxon>
        <taxon>Pseudomonadati</taxon>
        <taxon>Pseudomonadota</taxon>
        <taxon>Gammaproteobacteria</taxon>
        <taxon>Immundisolibacterales</taxon>
        <taxon>Immundisolibacteraceae</taxon>
        <taxon>Immundisolibacter</taxon>
    </lineage>
</organism>
<keyword evidence="2" id="KW-0238">DNA-binding</keyword>
<dbReference type="Pfam" id="PF00027">
    <property type="entry name" value="cNMP_binding"/>
    <property type="match status" value="1"/>
</dbReference>
<dbReference type="CDD" id="cd00038">
    <property type="entry name" value="CAP_ED"/>
    <property type="match status" value="1"/>
</dbReference>
<dbReference type="PROSITE" id="PS50042">
    <property type="entry name" value="CNMP_BINDING_3"/>
    <property type="match status" value="1"/>
</dbReference>
<evidence type="ECO:0000313" key="7">
    <source>
        <dbReference type="Proteomes" id="UP000092952"/>
    </source>
</evidence>
<dbReference type="STRING" id="1810504.PG2T_09820"/>
<evidence type="ECO:0000259" key="5">
    <source>
        <dbReference type="PROSITE" id="PS51063"/>
    </source>
</evidence>
<dbReference type="OrthoDB" id="6881322at2"/>
<dbReference type="InterPro" id="IPR000595">
    <property type="entry name" value="cNMP-bd_dom"/>
</dbReference>
<dbReference type="SUPFAM" id="SSF51206">
    <property type="entry name" value="cAMP-binding domain-like"/>
    <property type="match status" value="1"/>
</dbReference>
<dbReference type="InterPro" id="IPR036390">
    <property type="entry name" value="WH_DNA-bd_sf"/>
</dbReference>
<dbReference type="Gene3D" id="2.60.120.10">
    <property type="entry name" value="Jelly Rolls"/>
    <property type="match status" value="1"/>
</dbReference>
<keyword evidence="1" id="KW-0805">Transcription regulation</keyword>
<dbReference type="InterPro" id="IPR012318">
    <property type="entry name" value="HTH_CRP"/>
</dbReference>
<dbReference type="PANTHER" id="PTHR24567:SF74">
    <property type="entry name" value="HTH-TYPE TRANSCRIPTIONAL REGULATOR ARCR"/>
    <property type="match status" value="1"/>
</dbReference>
<dbReference type="PANTHER" id="PTHR24567">
    <property type="entry name" value="CRP FAMILY TRANSCRIPTIONAL REGULATORY PROTEIN"/>
    <property type="match status" value="1"/>
</dbReference>
<gene>
    <name evidence="6" type="ORF">PG2T_09820</name>
</gene>
<evidence type="ECO:0008006" key="8">
    <source>
        <dbReference type="Google" id="ProtNLM"/>
    </source>
</evidence>
<dbReference type="SUPFAM" id="SSF46785">
    <property type="entry name" value="Winged helix' DNA-binding domain"/>
    <property type="match status" value="1"/>
</dbReference>
<dbReference type="GO" id="GO:0003700">
    <property type="term" value="F:DNA-binding transcription factor activity"/>
    <property type="evidence" value="ECO:0007669"/>
    <property type="project" value="TreeGrafter"/>
</dbReference>
<reference evidence="7" key="1">
    <citation type="submission" date="2016-03" db="EMBL/GenBank/DDBJ databases">
        <title>Complete genome sequence of Solimmundus cernigliae, representing a novel lineage of polycyclic aromatic hydrocarbon degraders within the Gammaproteobacteria.</title>
        <authorList>
            <person name="Singleton D.R."/>
            <person name="Dickey A.N."/>
            <person name="Scholl E.H."/>
            <person name="Wright F.A."/>
            <person name="Aitken M.D."/>
        </authorList>
    </citation>
    <scope>NUCLEOTIDE SEQUENCE [LARGE SCALE GENOMIC DNA]</scope>
    <source>
        <strain evidence="7">TR3.2</strain>
    </source>
</reference>
<dbReference type="SMART" id="SM00100">
    <property type="entry name" value="cNMP"/>
    <property type="match status" value="1"/>
</dbReference>
<dbReference type="InterPro" id="IPR018488">
    <property type="entry name" value="cNMP-bd_CS"/>
</dbReference>
<evidence type="ECO:0000256" key="2">
    <source>
        <dbReference type="ARBA" id="ARBA00023125"/>
    </source>
</evidence>
<evidence type="ECO:0000256" key="1">
    <source>
        <dbReference type="ARBA" id="ARBA00023015"/>
    </source>
</evidence>
<keyword evidence="7" id="KW-1185">Reference proteome</keyword>